<feature type="non-terminal residue" evidence="4">
    <location>
        <position position="73"/>
    </location>
</feature>
<keyword evidence="2" id="KW-0808">Transferase</keyword>
<dbReference type="Proteomes" id="UP001152795">
    <property type="component" value="Unassembled WGS sequence"/>
</dbReference>
<keyword evidence="3" id="KW-0949">S-adenosyl-L-methionine</keyword>
<keyword evidence="1" id="KW-0489">Methyltransferase</keyword>
<dbReference type="AlphaFoldDB" id="A0A7D9LI02"/>
<dbReference type="OrthoDB" id="276151at2759"/>
<evidence type="ECO:0000313" key="4">
    <source>
        <dbReference type="EMBL" id="CAB4033218.1"/>
    </source>
</evidence>
<keyword evidence="5" id="KW-1185">Reference proteome</keyword>
<name>A0A7D9LI02_PARCT</name>
<evidence type="ECO:0000256" key="3">
    <source>
        <dbReference type="ARBA" id="ARBA00022691"/>
    </source>
</evidence>
<organism evidence="4 5">
    <name type="scientific">Paramuricea clavata</name>
    <name type="common">Red gorgonian</name>
    <name type="synonym">Violescent sea-whip</name>
    <dbReference type="NCBI Taxonomy" id="317549"/>
    <lineage>
        <taxon>Eukaryota</taxon>
        <taxon>Metazoa</taxon>
        <taxon>Cnidaria</taxon>
        <taxon>Anthozoa</taxon>
        <taxon>Octocorallia</taxon>
        <taxon>Malacalcyonacea</taxon>
        <taxon>Plexauridae</taxon>
        <taxon>Paramuricea</taxon>
    </lineage>
</organism>
<dbReference type="EMBL" id="CACRXK020019055">
    <property type="protein sequence ID" value="CAB4033218.1"/>
    <property type="molecule type" value="Genomic_DNA"/>
</dbReference>
<dbReference type="SUPFAM" id="SSF53335">
    <property type="entry name" value="S-adenosyl-L-methionine-dependent methyltransferases"/>
    <property type="match status" value="1"/>
</dbReference>
<dbReference type="PANTHER" id="PTHR10259:SF11">
    <property type="entry name" value="THIOPURINE S-METHYLTRANSFERASE"/>
    <property type="match status" value="1"/>
</dbReference>
<proteinExistence type="predicted"/>
<sequence>NLTENIEFLTDSKQNRRVLVPFCGKTLDLLWLVKQGHTVIGIEAVQKAIEDFFKENNISYEIKTIDGNGHCYM</sequence>
<gene>
    <name evidence="4" type="ORF">PACLA_8A041311</name>
</gene>
<dbReference type="GO" id="GO:0032259">
    <property type="term" value="P:methylation"/>
    <property type="evidence" value="ECO:0007669"/>
    <property type="project" value="UniProtKB-KW"/>
</dbReference>
<comment type="caution">
    <text evidence="4">The sequence shown here is derived from an EMBL/GenBank/DDBJ whole genome shotgun (WGS) entry which is preliminary data.</text>
</comment>
<evidence type="ECO:0000256" key="1">
    <source>
        <dbReference type="ARBA" id="ARBA00022603"/>
    </source>
</evidence>
<evidence type="ECO:0000256" key="2">
    <source>
        <dbReference type="ARBA" id="ARBA00022679"/>
    </source>
</evidence>
<dbReference type="InterPro" id="IPR008854">
    <property type="entry name" value="TPMT"/>
</dbReference>
<reference evidence="4" key="1">
    <citation type="submission" date="2020-04" db="EMBL/GenBank/DDBJ databases">
        <authorList>
            <person name="Alioto T."/>
            <person name="Alioto T."/>
            <person name="Gomez Garrido J."/>
        </authorList>
    </citation>
    <scope>NUCLEOTIDE SEQUENCE</scope>
    <source>
        <strain evidence="4">A484AB</strain>
    </source>
</reference>
<protein>
    <submittedName>
        <fullName evidence="4">Thiopurine S-methyltransferase-like</fullName>
    </submittedName>
</protein>
<accession>A0A7D9LI02</accession>
<dbReference type="PANTHER" id="PTHR10259">
    <property type="entry name" value="THIOPURINE S-METHYLTRANSFERASE"/>
    <property type="match status" value="1"/>
</dbReference>
<feature type="non-terminal residue" evidence="4">
    <location>
        <position position="1"/>
    </location>
</feature>
<dbReference type="Gene3D" id="3.40.50.150">
    <property type="entry name" value="Vaccinia Virus protein VP39"/>
    <property type="match status" value="1"/>
</dbReference>
<dbReference type="Pfam" id="PF05724">
    <property type="entry name" value="TPMT"/>
    <property type="match status" value="1"/>
</dbReference>
<dbReference type="InterPro" id="IPR029063">
    <property type="entry name" value="SAM-dependent_MTases_sf"/>
</dbReference>
<dbReference type="PROSITE" id="PS51585">
    <property type="entry name" value="SAM_MT_TPMT"/>
    <property type="match status" value="1"/>
</dbReference>
<evidence type="ECO:0000313" key="5">
    <source>
        <dbReference type="Proteomes" id="UP001152795"/>
    </source>
</evidence>
<dbReference type="GO" id="GO:0008119">
    <property type="term" value="F:thiopurine S-methyltransferase activity"/>
    <property type="evidence" value="ECO:0007669"/>
    <property type="project" value="TreeGrafter"/>
</dbReference>